<accession>A0A4S9SGG1</accession>
<evidence type="ECO:0000313" key="3">
    <source>
        <dbReference type="Proteomes" id="UP000308005"/>
    </source>
</evidence>
<comment type="caution">
    <text evidence="2">The sequence shown here is derived from an EMBL/GenBank/DDBJ whole genome shotgun (WGS) entry which is preliminary data.</text>
</comment>
<dbReference type="AlphaFoldDB" id="A0A4S9SGG1"/>
<dbReference type="EMBL" id="QZBM01000907">
    <property type="protein sequence ID" value="THZ09752.1"/>
    <property type="molecule type" value="Genomic_DNA"/>
</dbReference>
<evidence type="ECO:0000259" key="1">
    <source>
        <dbReference type="Pfam" id="PF12937"/>
    </source>
</evidence>
<evidence type="ECO:0000313" key="2">
    <source>
        <dbReference type="EMBL" id="THZ09752.1"/>
    </source>
</evidence>
<dbReference type="InterPro" id="IPR032675">
    <property type="entry name" value="LRR_dom_sf"/>
</dbReference>
<name>A0A4S9SGG1_AURPU</name>
<dbReference type="Pfam" id="PF12937">
    <property type="entry name" value="F-box-like"/>
    <property type="match status" value="1"/>
</dbReference>
<dbReference type="Gene3D" id="3.80.10.10">
    <property type="entry name" value="Ribonuclease Inhibitor"/>
    <property type="match status" value="1"/>
</dbReference>
<gene>
    <name evidence="2" type="ORF">D6C91_09893</name>
</gene>
<proteinExistence type="predicted"/>
<dbReference type="InterPro" id="IPR001810">
    <property type="entry name" value="F-box_dom"/>
</dbReference>
<dbReference type="SUPFAM" id="SSF81383">
    <property type="entry name" value="F-box domain"/>
    <property type="match status" value="1"/>
</dbReference>
<feature type="domain" description="F-box" evidence="1">
    <location>
        <begin position="29"/>
        <end position="68"/>
    </location>
</feature>
<sequence>METQIEKLYKMRLNPAYPMADGSDHATILPPEILIRIFCLTPDDALACIKTCKTFKDPAINVHWKKFNNQRFKNLLDMDDKKIKASYIAHVRDLVIEFPEYWDGKSINISHLITPKLRSLELVGFNTRHFILALCQVTGLETLRFKPLSDSYMEFLPIVCCSPTLKTPEFDDRVRGQDSIFIALAQHPCIADVALTDALDLDIVTNALAKPEPFTSLRCLNVVIRFAAVDDLLFALPQLKSLTMHIYDIDTQSIQSTTNKISKLARLQDLTLIINRPVSISASSLTPLQRLPRLTKLYLEEEIPNNIDMSHLTENDLIFFLIDMHLQHLYIRLSFLNDSFLGHRGIDATTSLNRIGRACHTLQALELPGDYSTEALDTTSPPSFPNLDLQRIKEPRYLSLRKIRNVCFACR</sequence>
<protein>
    <recommendedName>
        <fullName evidence="1">F-box domain-containing protein</fullName>
    </recommendedName>
</protein>
<dbReference type="Proteomes" id="UP000308005">
    <property type="component" value="Unassembled WGS sequence"/>
</dbReference>
<reference evidence="2 3" key="1">
    <citation type="submission" date="2018-10" db="EMBL/GenBank/DDBJ databases">
        <title>Fifty Aureobasidium pullulans genomes reveal a recombining polyextremotolerant generalist.</title>
        <authorList>
            <person name="Gostincar C."/>
            <person name="Turk M."/>
            <person name="Zajc J."/>
            <person name="Gunde-Cimerman N."/>
        </authorList>
    </citation>
    <scope>NUCLEOTIDE SEQUENCE [LARGE SCALE GENOMIC DNA]</scope>
    <source>
        <strain evidence="2 3">EXF-3863</strain>
    </source>
</reference>
<dbReference type="SUPFAM" id="SSF52047">
    <property type="entry name" value="RNI-like"/>
    <property type="match status" value="1"/>
</dbReference>
<organism evidence="2 3">
    <name type="scientific">Aureobasidium pullulans</name>
    <name type="common">Black yeast</name>
    <name type="synonym">Pullularia pullulans</name>
    <dbReference type="NCBI Taxonomy" id="5580"/>
    <lineage>
        <taxon>Eukaryota</taxon>
        <taxon>Fungi</taxon>
        <taxon>Dikarya</taxon>
        <taxon>Ascomycota</taxon>
        <taxon>Pezizomycotina</taxon>
        <taxon>Dothideomycetes</taxon>
        <taxon>Dothideomycetidae</taxon>
        <taxon>Dothideales</taxon>
        <taxon>Saccotheciaceae</taxon>
        <taxon>Aureobasidium</taxon>
    </lineage>
</organism>
<dbReference type="InterPro" id="IPR036047">
    <property type="entry name" value="F-box-like_dom_sf"/>
</dbReference>